<dbReference type="Gene3D" id="2.30.180.10">
    <property type="entry name" value="FAS1 domain"/>
    <property type="match status" value="1"/>
</dbReference>
<organism evidence="3 4">
    <name type="scientific">Actinacidiphila oryziradicis</name>
    <dbReference type="NCBI Taxonomy" id="2571141"/>
    <lineage>
        <taxon>Bacteria</taxon>
        <taxon>Bacillati</taxon>
        <taxon>Actinomycetota</taxon>
        <taxon>Actinomycetes</taxon>
        <taxon>Kitasatosporales</taxon>
        <taxon>Streptomycetaceae</taxon>
        <taxon>Actinacidiphila</taxon>
    </lineage>
</organism>
<dbReference type="AlphaFoldDB" id="A0A4U0SKE9"/>
<dbReference type="SUPFAM" id="SSF82153">
    <property type="entry name" value="FAS1 domain"/>
    <property type="match status" value="1"/>
</dbReference>
<dbReference type="OrthoDB" id="9800666at2"/>
<feature type="region of interest" description="Disordered" evidence="1">
    <location>
        <begin position="1"/>
        <end position="32"/>
    </location>
</feature>
<evidence type="ECO:0000259" key="2">
    <source>
        <dbReference type="Pfam" id="PF02469"/>
    </source>
</evidence>
<comment type="caution">
    <text evidence="3">The sequence shown here is derived from an EMBL/GenBank/DDBJ whole genome shotgun (WGS) entry which is preliminary data.</text>
</comment>
<protein>
    <recommendedName>
        <fullName evidence="2">FAS1 domain-containing protein</fullName>
    </recommendedName>
</protein>
<accession>A0A4U0SKE9</accession>
<feature type="domain" description="FAS1" evidence="2">
    <location>
        <begin position="3"/>
        <end position="59"/>
    </location>
</feature>
<feature type="compositionally biased region" description="Polar residues" evidence="1">
    <location>
        <begin position="21"/>
        <end position="32"/>
    </location>
</feature>
<evidence type="ECO:0000313" key="4">
    <source>
        <dbReference type="Proteomes" id="UP000305778"/>
    </source>
</evidence>
<keyword evidence="4" id="KW-1185">Reference proteome</keyword>
<proteinExistence type="predicted"/>
<sequence length="72" mass="7765">MEKVTPKQLEGGSFDTPQKGKLTTTDSGESCKVNDSSNVVCGNVQTSNATVYIVDTVLMRSSTGPRKQRERA</sequence>
<dbReference type="InterPro" id="IPR000782">
    <property type="entry name" value="FAS1_domain"/>
</dbReference>
<reference evidence="3 4" key="1">
    <citation type="submission" date="2019-04" db="EMBL/GenBank/DDBJ databases">
        <title>Streptomyces oryziradicis sp. nov., a novel actinomycete isolated from rhizosphere soil of rice (Oryza sativa L.).</title>
        <authorList>
            <person name="Li C."/>
        </authorList>
    </citation>
    <scope>NUCLEOTIDE SEQUENCE [LARGE SCALE GENOMIC DNA]</scope>
    <source>
        <strain evidence="3 4">NEAU-C40</strain>
    </source>
</reference>
<gene>
    <name evidence="3" type="ORF">FCI23_18125</name>
</gene>
<evidence type="ECO:0000256" key="1">
    <source>
        <dbReference type="SAM" id="MobiDB-lite"/>
    </source>
</evidence>
<dbReference type="Proteomes" id="UP000305778">
    <property type="component" value="Unassembled WGS sequence"/>
</dbReference>
<dbReference type="InterPro" id="IPR036378">
    <property type="entry name" value="FAS1_dom_sf"/>
</dbReference>
<dbReference type="Pfam" id="PF02469">
    <property type="entry name" value="Fasciclin"/>
    <property type="match status" value="1"/>
</dbReference>
<dbReference type="EMBL" id="SUMC01000015">
    <property type="protein sequence ID" value="TKA10340.1"/>
    <property type="molecule type" value="Genomic_DNA"/>
</dbReference>
<evidence type="ECO:0000313" key="3">
    <source>
        <dbReference type="EMBL" id="TKA10340.1"/>
    </source>
</evidence>
<name>A0A4U0SKE9_9ACTN</name>